<protein>
    <submittedName>
        <fullName evidence="3">CRP-like cAMP-binding protein</fullName>
    </submittedName>
    <submittedName>
        <fullName evidence="2">Cyclic nucleotide-binding protein</fullName>
    </submittedName>
</protein>
<reference evidence="3 4" key="3">
    <citation type="submission" date="2020-08" db="EMBL/GenBank/DDBJ databases">
        <title>Genomic Encyclopedia of Type Strains, Phase IV (KMG-IV): sequencing the most valuable type-strain genomes for metagenomic binning, comparative biology and taxonomic classification.</title>
        <authorList>
            <person name="Goeker M."/>
        </authorList>
    </citation>
    <scope>NUCLEOTIDE SEQUENCE [LARGE SCALE GENOMIC DNA]</scope>
    <source>
        <strain evidence="3 4">DSM 100774</strain>
    </source>
</reference>
<dbReference type="InterPro" id="IPR018490">
    <property type="entry name" value="cNMP-bd_dom_sf"/>
</dbReference>
<dbReference type="AlphaFoldDB" id="A0A7W6KBU6"/>
<keyword evidence="5" id="KW-1185">Reference proteome</keyword>
<proteinExistence type="predicted"/>
<sequence length="185" mass="21116">MSAQEILASAGSFSTHDLLLFEEKTLRKVFKKNDTILLRGEICQSVYFILYGSFVQFQSNDATETIIDLHLPKEWMYNHPSLIEQKPSGTTIKAFEDAEVIELSLSNLHELIARSPAFLSLGRIFGQANHRTYLFDNALNPAQKYNYIKNAKPLIVQVFPVKMIASYLKITPETLSRVRANRYIS</sequence>
<organism evidence="3 4">
    <name type="scientific">Pedobacter zeae</name>
    <dbReference type="NCBI Taxonomy" id="1737356"/>
    <lineage>
        <taxon>Bacteria</taxon>
        <taxon>Pseudomonadati</taxon>
        <taxon>Bacteroidota</taxon>
        <taxon>Sphingobacteriia</taxon>
        <taxon>Sphingobacteriales</taxon>
        <taxon>Sphingobacteriaceae</taxon>
        <taxon>Pedobacter</taxon>
    </lineage>
</organism>
<accession>A0A7W6KBU6</accession>
<dbReference type="Proteomes" id="UP000532273">
    <property type="component" value="Unassembled WGS sequence"/>
</dbReference>
<evidence type="ECO:0000259" key="1">
    <source>
        <dbReference type="PROSITE" id="PS50042"/>
    </source>
</evidence>
<dbReference type="SUPFAM" id="SSF51206">
    <property type="entry name" value="cAMP-binding domain-like"/>
    <property type="match status" value="1"/>
</dbReference>
<evidence type="ECO:0000313" key="2">
    <source>
        <dbReference type="EMBL" id="GGH09118.1"/>
    </source>
</evidence>
<dbReference type="EMBL" id="JACIEF010000003">
    <property type="protein sequence ID" value="MBB4108918.1"/>
    <property type="molecule type" value="Genomic_DNA"/>
</dbReference>
<name>A0A7W6KBU6_9SPHI</name>
<dbReference type="RefSeq" id="WP_183765456.1">
    <property type="nucleotide sequence ID" value="NZ_BMHZ01000003.1"/>
</dbReference>
<gene>
    <name evidence="2" type="ORF">GCM10007422_27070</name>
    <name evidence="3" type="ORF">GGQ60_002927</name>
</gene>
<dbReference type="Pfam" id="PF00027">
    <property type="entry name" value="cNMP_binding"/>
    <property type="match status" value="1"/>
</dbReference>
<feature type="domain" description="Cyclic nucleotide-binding" evidence="1">
    <location>
        <begin position="30"/>
        <end position="112"/>
    </location>
</feature>
<dbReference type="Gene3D" id="2.60.120.10">
    <property type="entry name" value="Jelly Rolls"/>
    <property type="match status" value="1"/>
</dbReference>
<dbReference type="InterPro" id="IPR000595">
    <property type="entry name" value="cNMP-bd_dom"/>
</dbReference>
<dbReference type="CDD" id="cd00038">
    <property type="entry name" value="CAP_ED"/>
    <property type="match status" value="1"/>
</dbReference>
<evidence type="ECO:0000313" key="5">
    <source>
        <dbReference type="Proteomes" id="UP000642938"/>
    </source>
</evidence>
<comment type="caution">
    <text evidence="3">The sequence shown here is derived from an EMBL/GenBank/DDBJ whole genome shotgun (WGS) entry which is preliminary data.</text>
</comment>
<reference evidence="5" key="2">
    <citation type="journal article" date="2019" name="Int. J. Syst. Evol. Microbiol.">
        <title>The Global Catalogue of Microorganisms (GCM) 10K type strain sequencing project: providing services to taxonomists for standard genome sequencing and annotation.</title>
        <authorList>
            <consortium name="The Broad Institute Genomics Platform"/>
            <consortium name="The Broad Institute Genome Sequencing Center for Infectious Disease"/>
            <person name="Wu L."/>
            <person name="Ma J."/>
        </authorList>
    </citation>
    <scope>NUCLEOTIDE SEQUENCE [LARGE SCALE GENOMIC DNA]</scope>
    <source>
        <strain evidence="5">CGMCC 1.15287</strain>
    </source>
</reference>
<dbReference type="PROSITE" id="PS50042">
    <property type="entry name" value="CNMP_BINDING_3"/>
    <property type="match status" value="1"/>
</dbReference>
<evidence type="ECO:0000313" key="4">
    <source>
        <dbReference type="Proteomes" id="UP000532273"/>
    </source>
</evidence>
<dbReference type="EMBL" id="BMHZ01000003">
    <property type="protein sequence ID" value="GGH09118.1"/>
    <property type="molecule type" value="Genomic_DNA"/>
</dbReference>
<reference evidence="2" key="1">
    <citation type="journal article" date="2014" name="Int. J. Syst. Evol. Microbiol.">
        <title>Complete genome of a new Firmicutes species belonging to the dominant human colonic microbiota ('Ruminococcus bicirculans') reveals two chromosomes and a selective capacity to utilize plant glucans.</title>
        <authorList>
            <consortium name="NISC Comparative Sequencing Program"/>
            <person name="Wegmann U."/>
            <person name="Louis P."/>
            <person name="Goesmann A."/>
            <person name="Henrissat B."/>
            <person name="Duncan S.H."/>
            <person name="Flint H.J."/>
        </authorList>
    </citation>
    <scope>NUCLEOTIDE SEQUENCE</scope>
    <source>
        <strain evidence="2">CGMCC 1.15287</strain>
    </source>
</reference>
<dbReference type="InterPro" id="IPR014710">
    <property type="entry name" value="RmlC-like_jellyroll"/>
</dbReference>
<reference evidence="2" key="4">
    <citation type="submission" date="2024-05" db="EMBL/GenBank/DDBJ databases">
        <authorList>
            <person name="Sun Q."/>
            <person name="Zhou Y."/>
        </authorList>
    </citation>
    <scope>NUCLEOTIDE SEQUENCE</scope>
    <source>
        <strain evidence="2">CGMCC 1.15287</strain>
    </source>
</reference>
<dbReference type="Proteomes" id="UP000642938">
    <property type="component" value="Unassembled WGS sequence"/>
</dbReference>
<evidence type="ECO:0000313" key="3">
    <source>
        <dbReference type="EMBL" id="MBB4108918.1"/>
    </source>
</evidence>